<reference evidence="1 2" key="1">
    <citation type="journal article" date="2020" name="Cell">
        <title>Large-Scale Comparative Analyses of Tick Genomes Elucidate Their Genetic Diversity and Vector Capacities.</title>
        <authorList>
            <consortium name="Tick Genome and Microbiome Consortium (TIGMIC)"/>
            <person name="Jia N."/>
            <person name="Wang J."/>
            <person name="Shi W."/>
            <person name="Du L."/>
            <person name="Sun Y."/>
            <person name="Zhan W."/>
            <person name="Jiang J.F."/>
            <person name="Wang Q."/>
            <person name="Zhang B."/>
            <person name="Ji P."/>
            <person name="Bell-Sakyi L."/>
            <person name="Cui X.M."/>
            <person name="Yuan T.T."/>
            <person name="Jiang B.G."/>
            <person name="Yang W.F."/>
            <person name="Lam T.T."/>
            <person name="Chang Q.C."/>
            <person name="Ding S.J."/>
            <person name="Wang X.J."/>
            <person name="Zhu J.G."/>
            <person name="Ruan X.D."/>
            <person name="Zhao L."/>
            <person name="Wei J.T."/>
            <person name="Ye R.Z."/>
            <person name="Que T.C."/>
            <person name="Du C.H."/>
            <person name="Zhou Y.H."/>
            <person name="Cheng J.X."/>
            <person name="Dai P.F."/>
            <person name="Guo W.B."/>
            <person name="Han X.H."/>
            <person name="Huang E.J."/>
            <person name="Li L.F."/>
            <person name="Wei W."/>
            <person name="Gao Y.C."/>
            <person name="Liu J.Z."/>
            <person name="Shao H.Z."/>
            <person name="Wang X."/>
            <person name="Wang C.C."/>
            <person name="Yang T.C."/>
            <person name="Huo Q.B."/>
            <person name="Li W."/>
            <person name="Chen H.Y."/>
            <person name="Chen S.E."/>
            <person name="Zhou L.G."/>
            <person name="Ni X.B."/>
            <person name="Tian J.H."/>
            <person name="Sheng Y."/>
            <person name="Liu T."/>
            <person name="Pan Y.S."/>
            <person name="Xia L.Y."/>
            <person name="Li J."/>
            <person name="Zhao F."/>
            <person name="Cao W.C."/>
        </authorList>
    </citation>
    <scope>NUCLEOTIDE SEQUENCE [LARGE SCALE GENOMIC DNA]</scope>
    <source>
        <strain evidence="1">Iper-2018</strain>
    </source>
</reference>
<dbReference type="EMBL" id="JABSTQ010010556">
    <property type="protein sequence ID" value="KAG0419968.1"/>
    <property type="molecule type" value="Genomic_DNA"/>
</dbReference>
<evidence type="ECO:0000313" key="1">
    <source>
        <dbReference type="EMBL" id="KAG0419968.1"/>
    </source>
</evidence>
<keyword evidence="2" id="KW-1185">Reference proteome</keyword>
<comment type="caution">
    <text evidence="1">The sequence shown here is derived from an EMBL/GenBank/DDBJ whole genome shotgun (WGS) entry which is preliminary data.</text>
</comment>
<name>A0AC60PIM1_IXOPE</name>
<accession>A0AC60PIM1</accession>
<gene>
    <name evidence="1" type="ORF">HPB47_003753</name>
</gene>
<organism evidence="1 2">
    <name type="scientific">Ixodes persulcatus</name>
    <name type="common">Taiga tick</name>
    <dbReference type="NCBI Taxonomy" id="34615"/>
    <lineage>
        <taxon>Eukaryota</taxon>
        <taxon>Metazoa</taxon>
        <taxon>Ecdysozoa</taxon>
        <taxon>Arthropoda</taxon>
        <taxon>Chelicerata</taxon>
        <taxon>Arachnida</taxon>
        <taxon>Acari</taxon>
        <taxon>Parasitiformes</taxon>
        <taxon>Ixodida</taxon>
        <taxon>Ixodoidea</taxon>
        <taxon>Ixodidae</taxon>
        <taxon>Ixodinae</taxon>
        <taxon>Ixodes</taxon>
    </lineage>
</organism>
<dbReference type="Proteomes" id="UP000805193">
    <property type="component" value="Unassembled WGS sequence"/>
</dbReference>
<protein>
    <submittedName>
        <fullName evidence="1">Uncharacterized protein</fullName>
    </submittedName>
</protein>
<proteinExistence type="predicted"/>
<evidence type="ECO:0000313" key="2">
    <source>
        <dbReference type="Proteomes" id="UP000805193"/>
    </source>
</evidence>
<sequence>MRNDALVPARFLTLSAHFVLLVTLLWAREDNIRACLPWGFSDADYARKDTEIVVGLSLAILLVVFELVGFFSGISMFFPSQALLSIAAHCAASIALAYYVVESWGCAGYWWIFAFCSVLPAFAELCVVVGVLVLGRTP</sequence>